<protein>
    <submittedName>
        <fullName evidence="2">Uncharacterized protein</fullName>
    </submittedName>
</protein>
<dbReference type="InterPro" id="IPR025659">
    <property type="entry name" value="Tubby-like_C"/>
</dbReference>
<dbReference type="Gene3D" id="2.40.160.200">
    <property type="entry name" value="LURP1-related"/>
    <property type="match status" value="1"/>
</dbReference>
<dbReference type="Proteomes" id="UP000515819">
    <property type="component" value="Chromosome"/>
</dbReference>
<keyword evidence="3" id="KW-1185">Reference proteome</keyword>
<comment type="similarity">
    <text evidence="1">Belongs to the LOR family.</text>
</comment>
<name>A0A7G9FLJ1_9FIRM</name>
<dbReference type="KEGG" id="wcp:H9Q76_12015"/>
<evidence type="ECO:0000313" key="2">
    <source>
        <dbReference type="EMBL" id="QNL99422.1"/>
    </source>
</evidence>
<reference evidence="2 3" key="1">
    <citation type="submission" date="2020-08" db="EMBL/GenBank/DDBJ databases">
        <authorList>
            <person name="Liu C."/>
            <person name="Sun Q."/>
        </authorList>
    </citation>
    <scope>NUCLEOTIDE SEQUENCE [LARGE SCALE GENOMIC DNA]</scope>
    <source>
        <strain evidence="2 3">NSJ-4</strain>
    </source>
</reference>
<sequence length="158" mass="18720">MRLMIKQRVFAWTDTYDIYDEYGNPKYFVKTEFFNIGHHMHIYDMYDQEVGVIHQEIFHLLPVFEVEIGGRTIGRIQRRFSLFTPRYDIEYHGWQVQGDLFGWDYDVYDGSYCIAHIGKELFRWGDTYVIDIANPEDEILGLMLVLAIDAANCSNNND</sequence>
<dbReference type="EMBL" id="CP060632">
    <property type="protein sequence ID" value="QNL99422.1"/>
    <property type="molecule type" value="Genomic_DNA"/>
</dbReference>
<dbReference type="SUPFAM" id="SSF54518">
    <property type="entry name" value="Tubby C-terminal domain-like"/>
    <property type="match status" value="1"/>
</dbReference>
<dbReference type="RefSeq" id="WP_021986004.1">
    <property type="nucleotide sequence ID" value="NZ_CP060632.1"/>
</dbReference>
<evidence type="ECO:0000256" key="1">
    <source>
        <dbReference type="ARBA" id="ARBA00005437"/>
    </source>
</evidence>
<gene>
    <name evidence="2" type="ORF">H9Q76_12015</name>
</gene>
<dbReference type="InterPro" id="IPR038595">
    <property type="entry name" value="LOR_sf"/>
</dbReference>
<organism evidence="2 3">
    <name type="scientific">Wujia chipingensis</name>
    <dbReference type="NCBI Taxonomy" id="2763670"/>
    <lineage>
        <taxon>Bacteria</taxon>
        <taxon>Bacillati</taxon>
        <taxon>Bacillota</taxon>
        <taxon>Clostridia</taxon>
        <taxon>Lachnospirales</taxon>
        <taxon>Lachnospiraceae</taxon>
        <taxon>Wujia</taxon>
    </lineage>
</organism>
<dbReference type="AlphaFoldDB" id="A0A7G9FLJ1"/>
<dbReference type="Pfam" id="PF04525">
    <property type="entry name" value="LOR"/>
    <property type="match status" value="1"/>
</dbReference>
<accession>A0A7G9FLJ1</accession>
<evidence type="ECO:0000313" key="3">
    <source>
        <dbReference type="Proteomes" id="UP000515819"/>
    </source>
</evidence>
<proteinExistence type="inferred from homology"/>
<dbReference type="InterPro" id="IPR007612">
    <property type="entry name" value="LOR"/>
</dbReference>